<feature type="compositionally biased region" description="Low complexity" evidence="1">
    <location>
        <begin position="878"/>
        <end position="892"/>
    </location>
</feature>
<feature type="compositionally biased region" description="Basic and acidic residues" evidence="1">
    <location>
        <begin position="102"/>
        <end position="115"/>
    </location>
</feature>
<dbReference type="EnsemblPlants" id="Ma01_t17270.2">
    <property type="protein sequence ID" value="Ma01_p17270.2"/>
    <property type="gene ID" value="Ma01_g17270"/>
</dbReference>
<feature type="region of interest" description="Disordered" evidence="1">
    <location>
        <begin position="39"/>
        <end position="317"/>
    </location>
</feature>
<feature type="region of interest" description="Disordered" evidence="1">
    <location>
        <begin position="743"/>
        <end position="1086"/>
    </location>
</feature>
<feature type="compositionally biased region" description="Basic and acidic residues" evidence="1">
    <location>
        <begin position="973"/>
        <end position="987"/>
    </location>
</feature>
<feature type="compositionally biased region" description="Basic and acidic residues" evidence="1">
    <location>
        <begin position="1023"/>
        <end position="1040"/>
    </location>
</feature>
<feature type="compositionally biased region" description="Polar residues" evidence="1">
    <location>
        <begin position="796"/>
        <end position="811"/>
    </location>
</feature>
<feature type="compositionally biased region" description="Basic and acidic residues" evidence="1">
    <location>
        <begin position="70"/>
        <end position="83"/>
    </location>
</feature>
<dbReference type="GeneID" id="103997168"/>
<feature type="compositionally biased region" description="Basic and acidic residues" evidence="1">
    <location>
        <begin position="854"/>
        <end position="877"/>
    </location>
</feature>
<dbReference type="Gramene" id="Ma01_t17270.2">
    <property type="protein sequence ID" value="Ma01_p17270.2"/>
    <property type="gene ID" value="Ma01_g17270"/>
</dbReference>
<evidence type="ECO:0000313" key="3">
    <source>
        <dbReference type="Proteomes" id="UP000012960"/>
    </source>
</evidence>
<feature type="compositionally biased region" description="Basic and acidic residues" evidence="1">
    <location>
        <begin position="637"/>
        <end position="660"/>
    </location>
</feature>
<dbReference type="Proteomes" id="UP000012960">
    <property type="component" value="Unplaced"/>
</dbReference>
<feature type="compositionally biased region" description="Basic and acidic residues" evidence="1">
    <location>
        <begin position="420"/>
        <end position="443"/>
    </location>
</feature>
<feature type="region of interest" description="Disordered" evidence="1">
    <location>
        <begin position="529"/>
        <end position="662"/>
    </location>
</feature>
<evidence type="ECO:0000256" key="1">
    <source>
        <dbReference type="SAM" id="MobiDB-lite"/>
    </source>
</evidence>
<feature type="compositionally biased region" description="Polar residues" evidence="1">
    <location>
        <begin position="579"/>
        <end position="605"/>
    </location>
</feature>
<dbReference type="OMA" id="SGDAHIK"/>
<accession>A0A804HV52</accession>
<proteinExistence type="predicted"/>
<protein>
    <submittedName>
        <fullName evidence="2">Uncharacterized protein</fullName>
    </submittedName>
</protein>
<keyword evidence="3" id="KW-1185">Reference proteome</keyword>
<feature type="compositionally biased region" description="Polar residues" evidence="1">
    <location>
        <begin position="362"/>
        <end position="382"/>
    </location>
</feature>
<organism evidence="2 3">
    <name type="scientific">Musa acuminata subsp. malaccensis</name>
    <name type="common">Wild banana</name>
    <name type="synonym">Musa malaccensis</name>
    <dbReference type="NCBI Taxonomy" id="214687"/>
    <lineage>
        <taxon>Eukaryota</taxon>
        <taxon>Viridiplantae</taxon>
        <taxon>Streptophyta</taxon>
        <taxon>Embryophyta</taxon>
        <taxon>Tracheophyta</taxon>
        <taxon>Spermatophyta</taxon>
        <taxon>Magnoliopsida</taxon>
        <taxon>Liliopsida</taxon>
        <taxon>Zingiberales</taxon>
        <taxon>Musaceae</taxon>
        <taxon>Musa</taxon>
    </lineage>
</organism>
<feature type="compositionally biased region" description="Basic and acidic residues" evidence="1">
    <location>
        <begin position="996"/>
        <end position="1013"/>
    </location>
</feature>
<feature type="compositionally biased region" description="Basic and acidic residues" evidence="1">
    <location>
        <begin position="899"/>
        <end position="912"/>
    </location>
</feature>
<dbReference type="PANTHER" id="PTHR37729:SF1">
    <property type="entry name" value="NEUROFILAMENT PROTEIN-LIKE PROTEIN"/>
    <property type="match status" value="1"/>
</dbReference>
<feature type="compositionally biased region" description="Basic and acidic residues" evidence="1">
    <location>
        <begin position="196"/>
        <end position="208"/>
    </location>
</feature>
<dbReference type="PANTHER" id="PTHR37729">
    <property type="entry name" value="NEUROFILAMENT PROTEIN-LIKE PROTEIN"/>
    <property type="match status" value="1"/>
</dbReference>
<feature type="compositionally biased region" description="Polar residues" evidence="1">
    <location>
        <begin position="560"/>
        <end position="569"/>
    </location>
</feature>
<feature type="compositionally biased region" description="Basic residues" evidence="1">
    <location>
        <begin position="1053"/>
        <end position="1065"/>
    </location>
</feature>
<feature type="compositionally biased region" description="Basic and acidic residues" evidence="1">
    <location>
        <begin position="225"/>
        <end position="241"/>
    </location>
</feature>
<reference evidence="2" key="1">
    <citation type="submission" date="2021-05" db="UniProtKB">
        <authorList>
            <consortium name="EnsemblPlants"/>
        </authorList>
    </citation>
    <scope>IDENTIFICATION</scope>
    <source>
        <strain evidence="2">subsp. malaccensis</strain>
    </source>
</reference>
<feature type="region of interest" description="Disordered" evidence="1">
    <location>
        <begin position="335"/>
        <end position="445"/>
    </location>
</feature>
<dbReference type="OrthoDB" id="778271at2759"/>
<feature type="compositionally biased region" description="Polar residues" evidence="1">
    <location>
        <begin position="39"/>
        <end position="58"/>
    </location>
</feature>
<dbReference type="InParanoid" id="A0A804HV52"/>
<evidence type="ECO:0000313" key="2">
    <source>
        <dbReference type="EnsemblPlants" id="Ma01_p17270.2"/>
    </source>
</evidence>
<name>A0A804HV52_MUSAM</name>
<feature type="compositionally biased region" description="Polar residues" evidence="1">
    <location>
        <begin position="116"/>
        <end position="127"/>
    </location>
</feature>
<feature type="compositionally biased region" description="Polar residues" evidence="1">
    <location>
        <begin position="1041"/>
        <end position="1051"/>
    </location>
</feature>
<dbReference type="AlphaFoldDB" id="A0A804HV52"/>
<feature type="compositionally biased region" description="Basic and acidic residues" evidence="1">
    <location>
        <begin position="132"/>
        <end position="151"/>
    </location>
</feature>
<feature type="compositionally biased region" description="Low complexity" evidence="1">
    <location>
        <begin position="944"/>
        <end position="954"/>
    </location>
</feature>
<sequence length="1086" mass="116805">MQKTSSAVVSSHLPTPSLPLLLITGSIVTIQTPGSMASEASVTDETVTEIDTNVSDDISNAYEMSASEPEDPKVKDVEEKKIETNVSGDVSNADDMSLSETDDLKGKDEEEKKFETNVTDDASNANEANPAKPEDLEVKDGEEKIETKVSDDVSNADEPSLSKPEDLKGNDEEEKQIVTSVSDDISNADEAISNPDDLKGKDEEEKAVQDSASVEAPTAETEENLEQKEEGTVIEVVKEAAIDESVSEPSVEAEEKDAMGKTDVPNTPESPKEPVEQPAEVSDASVTEDSIETPEEPSVSEIVTEEAKSIEESSEVFSVPDSLLVTHDKPVELPPVGLVQEPAPDSNVILNANETAEKSQEGESTSQELPQNEISSSSTEDPINQVHETVEMVSSESIAIVPSIYEHKEIEAENIVPELSTEKIDDDHNADEGNKESAEEKEVPATCVVKVSDTTPATEVPECAVEPEVTVKNEEQDSTVNVENEVAGNSEEVKASDGVGLIGEVKNENLESKNFNLYKNTRNIDLVEAEDSNKASSIDPLVTDDKPVEPPTVGLVQEPASDSNVTLNAKETAEKSQEGEPTSQELPRNETSLSGTEDPINQVNETVEMVSSEGIGIVPSIDENKEIEGENIVPKLSTEKADDDHNADEHNKESAEEKEVSVTCVVEASDTTPATEVPECAVEPEVTVKNVEQDNTVNVENEVAGNSEEVKASDGVGLIGEVRNESLEGVNLNLYKNTRNINSVEAEDSNKASSIDPLVTDDKPVEPPTVGLVQEPAPDANVTLSADETAEKTQEGDPTSQELLRNETSPPITEDPISKVHETVEVESSEGIAIVPCIGEPKEFEEENIVPELPTEKTDDDHNADEGNKESAEEKGVSDTSVVKVSDTTAATEVPECAVQREVDVKNGEKETTLNVENVVAGNTEEENTSEGVGFIGEVKNESLEGGNSNSNNNTREIDLFGVEDSNNASSIDPEHDPKELDTEQKQAARQTLLHKMLEESAEDKKKETKKVDNQSLAQNTKDNSDTKTDGEVPKTDVSGKKSQSPQNSILSKVKKSIAKVKKAITGKSPSLKTMITEGINDTKDK</sequence>